<dbReference type="OrthoDB" id="639052at2"/>
<dbReference type="Gene3D" id="2.180.10.10">
    <property type="entry name" value="RHS repeat-associated core"/>
    <property type="match status" value="1"/>
</dbReference>
<dbReference type="InterPro" id="IPR024079">
    <property type="entry name" value="MetalloPept_cat_dom_sf"/>
</dbReference>
<reference evidence="2 3" key="1">
    <citation type="submission" date="2018-08" db="EMBL/GenBank/DDBJ databases">
        <title>Chitinophaga sp. K20C18050901, a novel bacterium isolated from forest soil.</title>
        <authorList>
            <person name="Wang C."/>
        </authorList>
    </citation>
    <scope>NUCLEOTIDE SEQUENCE [LARGE SCALE GENOMIC DNA]</scope>
    <source>
        <strain evidence="2 3">K20C18050901</strain>
    </source>
</reference>
<evidence type="ECO:0000313" key="3">
    <source>
        <dbReference type="Proteomes" id="UP000261174"/>
    </source>
</evidence>
<organism evidence="2 3">
    <name type="scientific">Chitinophaga silvisoli</name>
    <dbReference type="NCBI Taxonomy" id="2291814"/>
    <lineage>
        <taxon>Bacteria</taxon>
        <taxon>Pseudomonadati</taxon>
        <taxon>Bacteroidota</taxon>
        <taxon>Chitinophagia</taxon>
        <taxon>Chitinophagales</taxon>
        <taxon>Chitinophagaceae</taxon>
        <taxon>Chitinophaga</taxon>
    </lineage>
</organism>
<feature type="region of interest" description="Disordered" evidence="1">
    <location>
        <begin position="95"/>
        <end position="115"/>
    </location>
</feature>
<keyword evidence="3" id="KW-1185">Reference proteome</keyword>
<dbReference type="RefSeq" id="WP_116853617.1">
    <property type="nucleotide sequence ID" value="NZ_QTJV01000004.1"/>
</dbReference>
<feature type="compositionally biased region" description="Polar residues" evidence="1">
    <location>
        <begin position="106"/>
        <end position="115"/>
    </location>
</feature>
<evidence type="ECO:0000313" key="2">
    <source>
        <dbReference type="EMBL" id="RFM34027.1"/>
    </source>
</evidence>
<protein>
    <submittedName>
        <fullName evidence="2">Uncharacterized protein</fullName>
    </submittedName>
</protein>
<gene>
    <name evidence="2" type="ORF">DXN04_12055</name>
</gene>
<dbReference type="Proteomes" id="UP000261174">
    <property type="component" value="Unassembled WGS sequence"/>
</dbReference>
<proteinExistence type="predicted"/>
<comment type="caution">
    <text evidence="2">The sequence shown here is derived from an EMBL/GenBank/DDBJ whole genome shotgun (WGS) entry which is preliminary data.</text>
</comment>
<dbReference type="Gene3D" id="3.40.390.10">
    <property type="entry name" value="Collagenase (Catalytic Domain)"/>
    <property type="match status" value="1"/>
</dbReference>
<accession>A0A3E1P1H0</accession>
<dbReference type="AlphaFoldDB" id="A0A3E1P1H0"/>
<evidence type="ECO:0000256" key="1">
    <source>
        <dbReference type="SAM" id="MobiDB-lite"/>
    </source>
</evidence>
<sequence length="356" mass="39519">MKKHILLYGLLIFSVSTYCQDTGKDPYAVFGHQSDTRYETGIKELLYVSNWDTTSPVKAMAFDAEKNIVLMLGAHDSILATKDLKPEQLLKFMSSDPLSGKHPGSSPYNFTDNNPISRVDPDGRDWVVSSFTDHDNIQHFELKFKGAILSSGKTKAEDVEKFKKAAIAQIQTAYSRHIKETENISKIPGVPLNVTYADAPEAYVTIDIDIRVINSKKELAKDDHLIEIVPASALPSDEDKGITLGRAPIGGKHVMINELAVKNIINGKNQKTVPHELGHTLGLRHPNEKSAPSGLQLKDDTHNDNLMYQTGYQFSTLKYFSPGNNLLVNQLKFAENQYKGGSLNRNNIPTANTPKK</sequence>
<dbReference type="SUPFAM" id="SSF55486">
    <property type="entry name" value="Metalloproteases ('zincins'), catalytic domain"/>
    <property type="match status" value="1"/>
</dbReference>
<dbReference type="EMBL" id="QTJV01000004">
    <property type="protein sequence ID" value="RFM34027.1"/>
    <property type="molecule type" value="Genomic_DNA"/>
</dbReference>
<name>A0A3E1P1H0_9BACT</name>
<dbReference type="GO" id="GO:0008237">
    <property type="term" value="F:metallopeptidase activity"/>
    <property type="evidence" value="ECO:0007669"/>
    <property type="project" value="InterPro"/>
</dbReference>